<evidence type="ECO:0000313" key="4">
    <source>
        <dbReference type="EMBL" id="RKN77023.1"/>
    </source>
</evidence>
<reference evidence="4 5" key="1">
    <citation type="submission" date="2018-10" db="EMBL/GenBank/DDBJ databases">
        <title>Ulvibacterium marinum gen. nov., sp. nov., a novel marine bacterium of the family Flavobacteriaceae, isolated from a culture of the green alga Ulva prolifera.</title>
        <authorList>
            <person name="Zhang Z."/>
        </authorList>
    </citation>
    <scope>NUCLEOTIDE SEQUENCE [LARGE SCALE GENOMIC DNA]</scope>
    <source>
        <strain evidence="4 5">CCMM003</strain>
    </source>
</reference>
<dbReference type="Proteomes" id="UP000276603">
    <property type="component" value="Unassembled WGS sequence"/>
</dbReference>
<dbReference type="Pfam" id="PF04909">
    <property type="entry name" value="Amidohydro_2"/>
    <property type="match status" value="1"/>
</dbReference>
<dbReference type="PANTHER" id="PTHR21240">
    <property type="entry name" value="2-AMINO-3-CARBOXYLMUCONATE-6-SEMIALDEHYDE DECARBOXYLASE"/>
    <property type="match status" value="1"/>
</dbReference>
<evidence type="ECO:0000313" key="5">
    <source>
        <dbReference type="Proteomes" id="UP000276603"/>
    </source>
</evidence>
<feature type="signal peptide" evidence="2">
    <location>
        <begin position="1"/>
        <end position="22"/>
    </location>
</feature>
<sequence length="327" mass="37308">MKTQFWTFLTILFLLISCNNQTKNKTTSLADKNSEHYNGPIIDMHIHAFTDGNPMLGMNHPPTLRGRTYKGVSSSIEQKEKTLESFQNNGIVKAIVTSGQMWFDDAPETILIADANKGIDELRNQYREGKLHVIAEMSPFYEGTLADDESILPYFKLAEELNIPVGFHILPGGPNYGFHLMPEFLGGMRTYNANPLQLENVLVKYPNVKVYIMHGAWPYIEDLKALMYAHPNVYIDVSVVNWILPQEELNTYLKSLINAGFGDRIMFGSDQMSWPQLIRVGIESINNVEFLTLEQKEDILYDNAAKFLNLSDKEIKMHKENLKNTPK</sequence>
<dbReference type="PROSITE" id="PS51257">
    <property type="entry name" value="PROKAR_LIPOPROTEIN"/>
    <property type="match status" value="1"/>
</dbReference>
<evidence type="ECO:0000256" key="1">
    <source>
        <dbReference type="ARBA" id="ARBA00023239"/>
    </source>
</evidence>
<keyword evidence="2" id="KW-0732">Signal</keyword>
<dbReference type="EMBL" id="RBCJ01000006">
    <property type="protein sequence ID" value="RKN77023.1"/>
    <property type="molecule type" value="Genomic_DNA"/>
</dbReference>
<dbReference type="InterPro" id="IPR006680">
    <property type="entry name" value="Amidohydro-rel"/>
</dbReference>
<dbReference type="SUPFAM" id="SSF51556">
    <property type="entry name" value="Metallo-dependent hydrolases"/>
    <property type="match status" value="1"/>
</dbReference>
<dbReference type="OrthoDB" id="5450317at2"/>
<dbReference type="AlphaFoldDB" id="A0A3B0BUC6"/>
<dbReference type="GO" id="GO:0016831">
    <property type="term" value="F:carboxy-lyase activity"/>
    <property type="evidence" value="ECO:0007669"/>
    <property type="project" value="InterPro"/>
</dbReference>
<proteinExistence type="predicted"/>
<dbReference type="InterPro" id="IPR032466">
    <property type="entry name" value="Metal_Hydrolase"/>
</dbReference>
<comment type="caution">
    <text evidence="4">The sequence shown here is derived from an EMBL/GenBank/DDBJ whole genome shotgun (WGS) entry which is preliminary data.</text>
</comment>
<organism evidence="4 5">
    <name type="scientific">Ulvibacterium marinum</name>
    <dbReference type="NCBI Taxonomy" id="2419782"/>
    <lineage>
        <taxon>Bacteria</taxon>
        <taxon>Pseudomonadati</taxon>
        <taxon>Bacteroidota</taxon>
        <taxon>Flavobacteriia</taxon>
        <taxon>Flavobacteriales</taxon>
        <taxon>Flavobacteriaceae</taxon>
        <taxon>Ulvibacterium</taxon>
    </lineage>
</organism>
<dbReference type="InterPro" id="IPR032465">
    <property type="entry name" value="ACMSD"/>
</dbReference>
<dbReference type="CDD" id="cd01292">
    <property type="entry name" value="metallo-dependent_hydrolases"/>
    <property type="match status" value="1"/>
</dbReference>
<keyword evidence="5" id="KW-1185">Reference proteome</keyword>
<protein>
    <recommendedName>
        <fullName evidence="3">Amidohydrolase-related domain-containing protein</fullName>
    </recommendedName>
</protein>
<evidence type="ECO:0000259" key="3">
    <source>
        <dbReference type="Pfam" id="PF04909"/>
    </source>
</evidence>
<dbReference type="Gene3D" id="3.20.20.140">
    <property type="entry name" value="Metal-dependent hydrolases"/>
    <property type="match status" value="1"/>
</dbReference>
<evidence type="ECO:0000256" key="2">
    <source>
        <dbReference type="SAM" id="SignalP"/>
    </source>
</evidence>
<accession>A0A3B0BUC6</accession>
<name>A0A3B0BUC6_9FLAO</name>
<gene>
    <name evidence="4" type="ORF">D7Z94_24930</name>
</gene>
<dbReference type="GO" id="GO:0016787">
    <property type="term" value="F:hydrolase activity"/>
    <property type="evidence" value="ECO:0007669"/>
    <property type="project" value="InterPro"/>
</dbReference>
<keyword evidence="1" id="KW-0456">Lyase</keyword>
<feature type="chain" id="PRO_5017176768" description="Amidohydrolase-related domain-containing protein" evidence="2">
    <location>
        <begin position="23"/>
        <end position="327"/>
    </location>
</feature>
<feature type="domain" description="Amidohydrolase-related" evidence="3">
    <location>
        <begin position="142"/>
        <end position="310"/>
    </location>
</feature>